<evidence type="ECO:0000313" key="2">
    <source>
        <dbReference type="Proteomes" id="UP000634672"/>
    </source>
</evidence>
<gene>
    <name evidence="1" type="ORF">H8S75_20585</name>
</gene>
<sequence>MSKKICVVYIHDDYKLSLNVGKNDGINLNNRFLIYTLSDHEIIDPVTKESLGYLELVKGTGKVIHVQDNMCTIESDKYENSLPRKTIRKHSPSFIINPLNDGPVEETIIEKEHIPFDNPEVGDLAKLF</sequence>
<evidence type="ECO:0000313" key="1">
    <source>
        <dbReference type="EMBL" id="MBC5710352.1"/>
    </source>
</evidence>
<dbReference type="EMBL" id="JACOPB010000011">
    <property type="protein sequence ID" value="MBC5710352.1"/>
    <property type="molecule type" value="Genomic_DNA"/>
</dbReference>
<proteinExistence type="predicted"/>
<dbReference type="Proteomes" id="UP000634672">
    <property type="component" value="Unassembled WGS sequence"/>
</dbReference>
<reference evidence="1 2" key="1">
    <citation type="submission" date="2020-08" db="EMBL/GenBank/DDBJ databases">
        <title>Genome public.</title>
        <authorList>
            <person name="Liu C."/>
            <person name="Sun Q."/>
        </authorList>
    </citation>
    <scope>NUCLEOTIDE SEQUENCE [LARGE SCALE GENOMIC DNA]</scope>
    <source>
        <strain evidence="1 2">NSJ-66</strain>
    </source>
</reference>
<protein>
    <submittedName>
        <fullName evidence="1">Uncharacterized protein</fullName>
    </submittedName>
</protein>
<comment type="caution">
    <text evidence="1">The sequence shown here is derived from an EMBL/GenBank/DDBJ whole genome shotgun (WGS) entry which is preliminary data.</text>
</comment>
<name>A0ABR7HB31_9FIRM</name>
<keyword evidence="2" id="KW-1185">Reference proteome</keyword>
<accession>A0ABR7HB31</accession>
<organism evidence="1 2">
    <name type="scientific">Hungatella hominis</name>
    <dbReference type="NCBI Taxonomy" id="2763050"/>
    <lineage>
        <taxon>Bacteria</taxon>
        <taxon>Bacillati</taxon>
        <taxon>Bacillota</taxon>
        <taxon>Clostridia</taxon>
        <taxon>Lachnospirales</taxon>
        <taxon>Lachnospiraceae</taxon>
        <taxon>Hungatella</taxon>
    </lineage>
</organism>
<dbReference type="RefSeq" id="WP_187023191.1">
    <property type="nucleotide sequence ID" value="NZ_JACOPB010000011.1"/>
</dbReference>